<comment type="caution">
    <text evidence="1">The sequence shown here is derived from an EMBL/GenBank/DDBJ whole genome shotgun (WGS) entry which is preliminary data.</text>
</comment>
<accession>A0A815EDP2</accession>
<evidence type="ECO:0000313" key="5">
    <source>
        <dbReference type="EMBL" id="CAF2131288.1"/>
    </source>
</evidence>
<dbReference type="EMBL" id="CAJNOV010016660">
    <property type="protein sequence ID" value="CAF1594437.1"/>
    <property type="molecule type" value="Genomic_DNA"/>
</dbReference>
<dbReference type="EMBL" id="CAJOBJ010332859">
    <property type="protein sequence ID" value="CAF5185198.1"/>
    <property type="molecule type" value="Genomic_DNA"/>
</dbReference>
<dbReference type="OrthoDB" id="9994232at2759"/>
<evidence type="ECO:0000313" key="4">
    <source>
        <dbReference type="EMBL" id="CAF2074445.1"/>
    </source>
</evidence>
<dbReference type="Proteomes" id="UP000663834">
    <property type="component" value="Unassembled WGS sequence"/>
</dbReference>
<dbReference type="EMBL" id="CAJNRF010005078">
    <property type="protein sequence ID" value="CAF2067127.1"/>
    <property type="molecule type" value="Genomic_DNA"/>
</dbReference>
<dbReference type="EMBL" id="CAJOBF010002965">
    <property type="protein sequence ID" value="CAF4066319.1"/>
    <property type="molecule type" value="Genomic_DNA"/>
</dbReference>
<proteinExistence type="predicted"/>
<sequence length="145" mass="16662">MCENTHHDNSSTKCLCPYCSGSIARGLTSMNDKNVSECNQLVDSYDNDKPENFDQLSAKLDYLNPVQCFDILDKLCKKYSSTAKNNQLDDLILKFIIRFRINGGFFISLKEPQNRRQYLLRQLTNSILINKENIEKANLTPNDIC</sequence>
<evidence type="ECO:0000313" key="1">
    <source>
        <dbReference type="EMBL" id="CAF1309007.1"/>
    </source>
</evidence>
<evidence type="ECO:0000313" key="7">
    <source>
        <dbReference type="EMBL" id="CAF4066319.1"/>
    </source>
</evidence>
<evidence type="ECO:0000313" key="2">
    <source>
        <dbReference type="EMBL" id="CAF1594437.1"/>
    </source>
</evidence>
<evidence type="ECO:0000313" key="11">
    <source>
        <dbReference type="Proteomes" id="UP000663866"/>
    </source>
</evidence>
<evidence type="ECO:0000313" key="3">
    <source>
        <dbReference type="EMBL" id="CAF2067127.1"/>
    </source>
</evidence>
<gene>
    <name evidence="2" type="ORF">CJN711_LOCUS34412</name>
    <name evidence="9" type="ORF">GIL414_LOCUS70740</name>
    <name evidence="1" type="ORF">KQP761_LOCUS5156</name>
    <name evidence="5" type="ORF">MBJ925_LOCUS27645</name>
    <name evidence="6" type="ORF">OVN521_LOCUS16511</name>
    <name evidence="8" type="ORF">SMN809_LOCUS34133</name>
    <name evidence="7" type="ORF">UXM345_LOCUS20149</name>
    <name evidence="3" type="ORF">WKI299_LOCUS13452</name>
    <name evidence="4" type="ORF">XDN619_LOCUS13267</name>
</gene>
<evidence type="ECO:0000313" key="6">
    <source>
        <dbReference type="EMBL" id="CAF4026353.1"/>
    </source>
</evidence>
<dbReference type="EMBL" id="CAJNRE010014792">
    <property type="protein sequence ID" value="CAF2131288.1"/>
    <property type="molecule type" value="Genomic_DNA"/>
</dbReference>
<keyword evidence="11" id="KW-1185">Reference proteome</keyword>
<evidence type="ECO:0000313" key="10">
    <source>
        <dbReference type="Proteomes" id="UP000663834"/>
    </source>
</evidence>
<organism evidence="1 10">
    <name type="scientific">Rotaria magnacalcarata</name>
    <dbReference type="NCBI Taxonomy" id="392030"/>
    <lineage>
        <taxon>Eukaryota</taxon>
        <taxon>Metazoa</taxon>
        <taxon>Spiralia</taxon>
        <taxon>Gnathifera</taxon>
        <taxon>Rotifera</taxon>
        <taxon>Eurotatoria</taxon>
        <taxon>Bdelloidea</taxon>
        <taxon>Philodinida</taxon>
        <taxon>Philodinidae</taxon>
        <taxon>Rotaria</taxon>
    </lineage>
</organism>
<dbReference type="Proteomes" id="UP000663842">
    <property type="component" value="Unassembled WGS sequence"/>
</dbReference>
<dbReference type="EMBL" id="CAJOBI010077309">
    <property type="protein sequence ID" value="CAF4483254.1"/>
    <property type="molecule type" value="Genomic_DNA"/>
</dbReference>
<dbReference type="Proteomes" id="UP000663887">
    <property type="component" value="Unassembled WGS sequence"/>
</dbReference>
<dbReference type="AlphaFoldDB" id="A0A815EDP2"/>
<dbReference type="Proteomes" id="UP000663855">
    <property type="component" value="Unassembled WGS sequence"/>
</dbReference>
<dbReference type="EMBL" id="CAJNOW010001181">
    <property type="protein sequence ID" value="CAF1309007.1"/>
    <property type="molecule type" value="Genomic_DNA"/>
</dbReference>
<reference evidence="1" key="1">
    <citation type="submission" date="2021-02" db="EMBL/GenBank/DDBJ databases">
        <authorList>
            <person name="Nowell W R."/>
        </authorList>
    </citation>
    <scope>NUCLEOTIDE SEQUENCE</scope>
</reference>
<name>A0A815EDP2_9BILA</name>
<dbReference type="EMBL" id="CAJNRG010005285">
    <property type="protein sequence ID" value="CAF2074445.1"/>
    <property type="molecule type" value="Genomic_DNA"/>
</dbReference>
<evidence type="ECO:0000313" key="9">
    <source>
        <dbReference type="EMBL" id="CAF5185198.1"/>
    </source>
</evidence>
<dbReference type="Proteomes" id="UP000676336">
    <property type="component" value="Unassembled WGS sequence"/>
</dbReference>
<evidence type="ECO:0000313" key="8">
    <source>
        <dbReference type="EMBL" id="CAF4483254.1"/>
    </source>
</evidence>
<dbReference type="Proteomes" id="UP000663856">
    <property type="component" value="Unassembled WGS sequence"/>
</dbReference>
<protein>
    <submittedName>
        <fullName evidence="1">Uncharacterized protein</fullName>
    </submittedName>
</protein>
<dbReference type="Proteomes" id="UP000663866">
    <property type="component" value="Unassembled WGS sequence"/>
</dbReference>
<dbReference type="EMBL" id="CAJOBG010002754">
    <property type="protein sequence ID" value="CAF4026353.1"/>
    <property type="molecule type" value="Genomic_DNA"/>
</dbReference>
<dbReference type="Proteomes" id="UP000663824">
    <property type="component" value="Unassembled WGS sequence"/>
</dbReference>
<dbReference type="Proteomes" id="UP000681720">
    <property type="component" value="Unassembled WGS sequence"/>
</dbReference>